<feature type="domain" description="Heterokaryon incompatibility" evidence="2">
    <location>
        <begin position="298"/>
        <end position="442"/>
    </location>
</feature>
<evidence type="ECO:0000313" key="3">
    <source>
        <dbReference type="EMBL" id="CAG8962199.1"/>
    </source>
</evidence>
<evidence type="ECO:0000256" key="1">
    <source>
        <dbReference type="SAM" id="MobiDB-lite"/>
    </source>
</evidence>
<feature type="region of interest" description="Disordered" evidence="1">
    <location>
        <begin position="32"/>
        <end position="114"/>
    </location>
</feature>
<dbReference type="PANTHER" id="PTHR24148">
    <property type="entry name" value="ANKYRIN REPEAT DOMAIN-CONTAINING PROTEIN 39 HOMOLOG-RELATED"/>
    <property type="match status" value="1"/>
</dbReference>
<dbReference type="AlphaFoldDB" id="A0A9N9LAS0"/>
<accession>A0A9N9LAS0</accession>
<feature type="compositionally biased region" description="Polar residues" evidence="1">
    <location>
        <begin position="63"/>
        <end position="76"/>
    </location>
</feature>
<dbReference type="Pfam" id="PF06985">
    <property type="entry name" value="HET"/>
    <property type="match status" value="1"/>
</dbReference>
<dbReference type="PANTHER" id="PTHR24148:SF73">
    <property type="entry name" value="HET DOMAIN PROTEIN (AFU_ORTHOLOGUE AFUA_8G01020)"/>
    <property type="match status" value="1"/>
</dbReference>
<dbReference type="EMBL" id="CAJVRL010000127">
    <property type="protein sequence ID" value="CAG8962199.1"/>
    <property type="molecule type" value="Genomic_DNA"/>
</dbReference>
<dbReference type="OrthoDB" id="3548654at2759"/>
<name>A0A9N9LAS0_9HELO</name>
<proteinExistence type="predicted"/>
<sequence length="846" mass="95478">MPPKPPTPPPHSVDNLSVVNSIQQLPRRVVNVQPHSRTRTPVVLHTETIKHESDNEDRGRNRNICQQTRVASSSPLVNREESPATVNSNNHRVPSPPRRRNLRRAPSLPSPNSHYEVNLQRHQLPLDMNPFAPLGSTSSNNYPLYPSPRLGELSKPFHHLDLDPSLSSRDEYHNDLSVYGNPRVELPEYQAPRHIVGSPPSPVYTATTRDIEKRAHRERNNPQSVPRPWFQAAVPYTSAGFISGISRPPTSISPRVMSYQYQALQDLEFRLVKILPKTAEQTVRCEIIHASLIYPPQYAAISYTWGDASDTRKIELNGFPLSIGANLHGALYAVGEKTGDTLVWVDALCIDQQNTNEKTIQIPLMAQIYSRADFVAVWLGPEDDDSDAAIDLLRRLHRISEKANHPSRISSLISSQAEKGELAAVVSLFEREYWSRLWVVQEIYNAKHIAVYCGSKRTSWQVYQHASKTFRQHKADIEYHFPGGRRDRRRNTHLNKFSYSQVLAFQGPSSLSNIEYLDEGSLLDVLRACRNKMASKPQDKLFGILGILPPETRDLFRPDESRSVKDVYMEIVDYLVTTTRSLDVICDAIHFPAHTSSETLPSYVPDWSHIPSVAALGQTYKFSASGNRRSKHQFNERKNKIEFEAIYIDTIGIHGIAVGTLCTLADYLMAFIHWRALLLGSIQNESKEVRLSVQGAFCNVLSLGQIPAQFGDPAEWSAFCYHMFASLLRERLPCLQLDDELLGYSETTTDPSERRESLQTHLGSKMMGRCFFRTEDGMIGMGSGAMIPGDIVVVPLGCSTPVLLREEGTTGEYRFVGDVYLNEYMHGRAVAEVVHGKREVMKYLLH</sequence>
<dbReference type="Pfam" id="PF26639">
    <property type="entry name" value="Het-6_barrel"/>
    <property type="match status" value="1"/>
</dbReference>
<reference evidence="3" key="1">
    <citation type="submission" date="2021-07" db="EMBL/GenBank/DDBJ databases">
        <authorList>
            <person name="Durling M."/>
        </authorList>
    </citation>
    <scope>NUCLEOTIDE SEQUENCE</scope>
</reference>
<dbReference type="Proteomes" id="UP000696280">
    <property type="component" value="Unassembled WGS sequence"/>
</dbReference>
<dbReference type="InterPro" id="IPR052895">
    <property type="entry name" value="HetReg/Transcr_Mod"/>
</dbReference>
<dbReference type="InterPro" id="IPR010730">
    <property type="entry name" value="HET"/>
</dbReference>
<keyword evidence="4" id="KW-1185">Reference proteome</keyword>
<protein>
    <recommendedName>
        <fullName evidence="2">Heterokaryon incompatibility domain-containing protein</fullName>
    </recommendedName>
</protein>
<evidence type="ECO:0000259" key="2">
    <source>
        <dbReference type="Pfam" id="PF06985"/>
    </source>
</evidence>
<evidence type="ECO:0000313" key="4">
    <source>
        <dbReference type="Proteomes" id="UP000696280"/>
    </source>
</evidence>
<gene>
    <name evidence="3" type="ORF">HYFRA_00005251</name>
</gene>
<feature type="compositionally biased region" description="Basic and acidic residues" evidence="1">
    <location>
        <begin position="47"/>
        <end position="60"/>
    </location>
</feature>
<comment type="caution">
    <text evidence="3">The sequence shown here is derived from an EMBL/GenBank/DDBJ whole genome shotgun (WGS) entry which is preliminary data.</text>
</comment>
<organism evidence="3 4">
    <name type="scientific">Hymenoscyphus fraxineus</name>
    <dbReference type="NCBI Taxonomy" id="746836"/>
    <lineage>
        <taxon>Eukaryota</taxon>
        <taxon>Fungi</taxon>
        <taxon>Dikarya</taxon>
        <taxon>Ascomycota</taxon>
        <taxon>Pezizomycotina</taxon>
        <taxon>Leotiomycetes</taxon>
        <taxon>Helotiales</taxon>
        <taxon>Helotiaceae</taxon>
        <taxon>Hymenoscyphus</taxon>
    </lineage>
</organism>